<dbReference type="InterPro" id="IPR001623">
    <property type="entry name" value="DnaJ_domain"/>
</dbReference>
<dbReference type="PANTHER" id="PTHR14021">
    <property type="entry name" value="IRON-SULFUR CLUSTER CO-CHAPERONE PROTEIN HSCB"/>
    <property type="match status" value="1"/>
</dbReference>
<name>A0AAD5DTS2_9CHLO</name>
<dbReference type="PANTHER" id="PTHR14021:SF15">
    <property type="entry name" value="IRON-SULFUR CLUSTER CO-CHAPERONE PROTEIN HSCB"/>
    <property type="match status" value="1"/>
</dbReference>
<evidence type="ECO:0000313" key="5">
    <source>
        <dbReference type="Proteomes" id="UP001205105"/>
    </source>
</evidence>
<dbReference type="SUPFAM" id="SSF47144">
    <property type="entry name" value="HSC20 (HSCB), C-terminal oligomerisation domain"/>
    <property type="match status" value="1"/>
</dbReference>
<dbReference type="SUPFAM" id="SSF46565">
    <property type="entry name" value="Chaperone J-domain"/>
    <property type="match status" value="1"/>
</dbReference>
<keyword evidence="2" id="KW-0143">Chaperone</keyword>
<dbReference type="Proteomes" id="UP001205105">
    <property type="component" value="Unassembled WGS sequence"/>
</dbReference>
<gene>
    <name evidence="4" type="ORF">COHA_004323</name>
</gene>
<keyword evidence="5" id="KW-1185">Reference proteome</keyword>
<dbReference type="GO" id="GO:0001671">
    <property type="term" value="F:ATPase activator activity"/>
    <property type="evidence" value="ECO:0007669"/>
    <property type="project" value="InterPro"/>
</dbReference>
<comment type="caution">
    <text evidence="4">The sequence shown here is derived from an EMBL/GenBank/DDBJ whole genome shotgun (WGS) entry which is preliminary data.</text>
</comment>
<dbReference type="InterPro" id="IPR036869">
    <property type="entry name" value="J_dom_sf"/>
</dbReference>
<evidence type="ECO:0000259" key="3">
    <source>
        <dbReference type="PROSITE" id="PS50076"/>
    </source>
</evidence>
<reference evidence="4" key="1">
    <citation type="submission" date="2020-11" db="EMBL/GenBank/DDBJ databases">
        <title>Chlorella ohadii genome sequencing and assembly.</title>
        <authorList>
            <person name="Murik O."/>
            <person name="Treves H."/>
            <person name="Kedem I."/>
            <person name="Shotland Y."/>
            <person name="Kaplan A."/>
        </authorList>
    </citation>
    <scope>NUCLEOTIDE SEQUENCE</scope>
    <source>
        <strain evidence="4">1</strain>
    </source>
</reference>
<dbReference type="GO" id="GO:0051259">
    <property type="term" value="P:protein complex oligomerization"/>
    <property type="evidence" value="ECO:0007669"/>
    <property type="project" value="InterPro"/>
</dbReference>
<organism evidence="4 5">
    <name type="scientific">Chlorella ohadii</name>
    <dbReference type="NCBI Taxonomy" id="2649997"/>
    <lineage>
        <taxon>Eukaryota</taxon>
        <taxon>Viridiplantae</taxon>
        <taxon>Chlorophyta</taxon>
        <taxon>core chlorophytes</taxon>
        <taxon>Trebouxiophyceae</taxon>
        <taxon>Chlorellales</taxon>
        <taxon>Chlorellaceae</taxon>
        <taxon>Chlorella clade</taxon>
        <taxon>Chlorella</taxon>
    </lineage>
</organism>
<protein>
    <recommendedName>
        <fullName evidence="3">J domain-containing protein</fullName>
    </recommendedName>
</protein>
<evidence type="ECO:0000313" key="4">
    <source>
        <dbReference type="EMBL" id="KAI7842131.1"/>
    </source>
</evidence>
<dbReference type="CDD" id="cd06257">
    <property type="entry name" value="DnaJ"/>
    <property type="match status" value="1"/>
</dbReference>
<dbReference type="InterPro" id="IPR036386">
    <property type="entry name" value="HscB_C_sf"/>
</dbReference>
<evidence type="ECO:0000256" key="2">
    <source>
        <dbReference type="ARBA" id="ARBA00023186"/>
    </source>
</evidence>
<dbReference type="InterPro" id="IPR009073">
    <property type="entry name" value="HscB_oligo_C"/>
</dbReference>
<evidence type="ECO:0000256" key="1">
    <source>
        <dbReference type="ARBA" id="ARBA00010476"/>
    </source>
</evidence>
<dbReference type="Gene3D" id="1.20.1280.20">
    <property type="entry name" value="HscB, C-terminal domain"/>
    <property type="match status" value="1"/>
</dbReference>
<dbReference type="GO" id="GO:0051087">
    <property type="term" value="F:protein-folding chaperone binding"/>
    <property type="evidence" value="ECO:0007669"/>
    <property type="project" value="InterPro"/>
</dbReference>
<dbReference type="EMBL" id="JADXDR010000056">
    <property type="protein sequence ID" value="KAI7842131.1"/>
    <property type="molecule type" value="Genomic_DNA"/>
</dbReference>
<comment type="similarity">
    <text evidence="1">Belongs to the HscB family.</text>
</comment>
<feature type="domain" description="J" evidence="3">
    <location>
        <begin position="26"/>
        <end position="99"/>
    </location>
</feature>
<dbReference type="NCBIfam" id="TIGR00714">
    <property type="entry name" value="hscB"/>
    <property type="match status" value="1"/>
</dbReference>
<dbReference type="Gene3D" id="1.10.287.110">
    <property type="entry name" value="DnaJ domain"/>
    <property type="match status" value="1"/>
</dbReference>
<dbReference type="Pfam" id="PF07743">
    <property type="entry name" value="HSCB_C"/>
    <property type="match status" value="1"/>
</dbReference>
<dbReference type="PROSITE" id="PS50076">
    <property type="entry name" value="DNAJ_2"/>
    <property type="match status" value="1"/>
</dbReference>
<dbReference type="InterPro" id="IPR004640">
    <property type="entry name" value="HscB"/>
</dbReference>
<dbReference type="GO" id="GO:0044571">
    <property type="term" value="P:[2Fe-2S] cluster assembly"/>
    <property type="evidence" value="ECO:0007669"/>
    <property type="project" value="InterPro"/>
</dbReference>
<dbReference type="AlphaFoldDB" id="A0AAD5DTS2"/>
<proteinExistence type="inferred from homology"/>
<accession>A0AAD5DTS2</accession>
<sequence>MAEQDLFFCPSCNSVQPANMDTASDQYFQMFGMDEPVFDLDPQQLELRYKGLQRLLHPDKYSTASPLEKEYAHQQAAVVNAAYDVLKKPLRRAHYILNHQGFGACEGMTITDPELLMSVMEAREEVEEAGSDRAALQPLLDRMQGLEASCVQELAQAFAAGDLSHAAELTTQLRYVCRIKEAILDKM</sequence>